<keyword evidence="7 10" id="KW-0694">RNA-binding</keyword>
<gene>
    <name evidence="13" type="ORF">IWQ62_001768</name>
</gene>
<dbReference type="GO" id="GO:0003723">
    <property type="term" value="F:RNA binding"/>
    <property type="evidence" value="ECO:0007669"/>
    <property type="project" value="UniProtKB-UniRule"/>
</dbReference>
<dbReference type="PANTHER" id="PTHR11727">
    <property type="entry name" value="DIMETHYLADENOSINE TRANSFERASE"/>
    <property type="match status" value="1"/>
</dbReference>
<reference evidence="13" key="1">
    <citation type="submission" date="2022-07" db="EMBL/GenBank/DDBJ databases">
        <title>Phylogenomic reconstructions and comparative analyses of Kickxellomycotina fungi.</title>
        <authorList>
            <person name="Reynolds N.K."/>
            <person name="Stajich J.E."/>
            <person name="Barry K."/>
            <person name="Grigoriev I.V."/>
            <person name="Crous P."/>
            <person name="Smith M.E."/>
        </authorList>
    </citation>
    <scope>NUCLEOTIDE SEQUENCE</scope>
    <source>
        <strain evidence="13">RSA 1196</strain>
    </source>
</reference>
<evidence type="ECO:0000256" key="1">
    <source>
        <dbReference type="ARBA" id="ARBA00002977"/>
    </source>
</evidence>
<keyword evidence="4 10" id="KW-0489">Methyltransferase</keyword>
<dbReference type="InterPro" id="IPR023165">
    <property type="entry name" value="rRNA_Ade_diMease-like_C"/>
</dbReference>
<dbReference type="InterPro" id="IPR020596">
    <property type="entry name" value="rRNA_Ade_Mease_Trfase_CS"/>
</dbReference>
<feature type="binding site" evidence="10">
    <location>
        <position position="31"/>
    </location>
    <ligand>
        <name>S-adenosyl-L-methionine</name>
        <dbReference type="ChEBI" id="CHEBI:59789"/>
    </ligand>
</feature>
<feature type="binding site" evidence="10">
    <location>
        <position position="57"/>
    </location>
    <ligand>
        <name>S-adenosyl-L-methionine</name>
        <dbReference type="ChEBI" id="CHEBI:59789"/>
    </ligand>
</feature>
<dbReference type="EMBL" id="JANBPY010000314">
    <property type="protein sequence ID" value="KAJ1967576.1"/>
    <property type="molecule type" value="Genomic_DNA"/>
</dbReference>
<dbReference type="NCBIfam" id="TIGR00755">
    <property type="entry name" value="ksgA"/>
    <property type="match status" value="1"/>
</dbReference>
<dbReference type="Gene3D" id="1.10.8.100">
    <property type="entry name" value="Ribosomal RNA adenine dimethylase-like, domain 2"/>
    <property type="match status" value="1"/>
</dbReference>
<dbReference type="InterPro" id="IPR029063">
    <property type="entry name" value="SAM-dependent_MTases_sf"/>
</dbReference>
<dbReference type="Proteomes" id="UP001150925">
    <property type="component" value="Unassembled WGS sequence"/>
</dbReference>
<evidence type="ECO:0000259" key="12">
    <source>
        <dbReference type="SMART" id="SM00650"/>
    </source>
</evidence>
<dbReference type="CDD" id="cd02440">
    <property type="entry name" value="AdoMet_MTases"/>
    <property type="match status" value="1"/>
</dbReference>
<dbReference type="GO" id="GO:0006391">
    <property type="term" value="P:transcription initiation at mitochondrial promoter"/>
    <property type="evidence" value="ECO:0007669"/>
    <property type="project" value="TreeGrafter"/>
</dbReference>
<dbReference type="GO" id="GO:0005759">
    <property type="term" value="C:mitochondrial matrix"/>
    <property type="evidence" value="ECO:0007669"/>
    <property type="project" value="TreeGrafter"/>
</dbReference>
<proteinExistence type="inferred from homology"/>
<feature type="binding site" evidence="10">
    <location>
        <position position="137"/>
    </location>
    <ligand>
        <name>S-adenosyl-L-methionine</name>
        <dbReference type="ChEBI" id="CHEBI:59789"/>
    </ligand>
</feature>
<evidence type="ECO:0000256" key="3">
    <source>
        <dbReference type="ARBA" id="ARBA00022552"/>
    </source>
</evidence>
<dbReference type="GO" id="GO:0052909">
    <property type="term" value="F:18S rRNA (adenine(1779)-N(6)/adenine(1780)-N(6))-dimethyltransferase activity"/>
    <property type="evidence" value="ECO:0007669"/>
    <property type="project" value="UniProtKB-EC"/>
</dbReference>
<evidence type="ECO:0000256" key="6">
    <source>
        <dbReference type="ARBA" id="ARBA00022691"/>
    </source>
</evidence>
<evidence type="ECO:0000256" key="11">
    <source>
        <dbReference type="RuleBase" id="RU362106"/>
    </source>
</evidence>
<comment type="function">
    <text evidence="1">Specifically dimethylates two adjacent adenosines in the loop of a conserved hairpin near the 3'-end of 18S rRNA in the 40S particle.</text>
</comment>
<evidence type="ECO:0000256" key="10">
    <source>
        <dbReference type="PROSITE-ProRule" id="PRU01026"/>
    </source>
</evidence>
<dbReference type="PROSITE" id="PS51689">
    <property type="entry name" value="SAM_RNA_A_N6_MT"/>
    <property type="match status" value="1"/>
</dbReference>
<evidence type="ECO:0000256" key="5">
    <source>
        <dbReference type="ARBA" id="ARBA00022679"/>
    </source>
</evidence>
<feature type="domain" description="Ribosomal RNA adenine methylase transferase N-terminal" evidence="12">
    <location>
        <begin position="36"/>
        <end position="230"/>
    </location>
</feature>
<dbReference type="Pfam" id="PF00398">
    <property type="entry name" value="RrnaAD"/>
    <property type="match status" value="1"/>
</dbReference>
<evidence type="ECO:0000256" key="9">
    <source>
        <dbReference type="ARBA" id="ARBA00049478"/>
    </source>
</evidence>
<evidence type="ECO:0000313" key="13">
    <source>
        <dbReference type="EMBL" id="KAJ1967576.1"/>
    </source>
</evidence>
<dbReference type="InterPro" id="IPR011530">
    <property type="entry name" value="rRNA_adenine_dimethylase"/>
</dbReference>
<organism evidence="13 14">
    <name type="scientific">Dispira parvispora</name>
    <dbReference type="NCBI Taxonomy" id="1520584"/>
    <lineage>
        <taxon>Eukaryota</taxon>
        <taxon>Fungi</taxon>
        <taxon>Fungi incertae sedis</taxon>
        <taxon>Zoopagomycota</taxon>
        <taxon>Kickxellomycotina</taxon>
        <taxon>Dimargaritomycetes</taxon>
        <taxon>Dimargaritales</taxon>
        <taxon>Dimargaritaceae</taxon>
        <taxon>Dispira</taxon>
    </lineage>
</organism>
<feature type="binding site" evidence="10">
    <location>
        <position position="105"/>
    </location>
    <ligand>
        <name>S-adenosyl-L-methionine</name>
        <dbReference type="ChEBI" id="CHEBI:59789"/>
    </ligand>
</feature>
<dbReference type="PROSITE" id="PS01131">
    <property type="entry name" value="RRNA_A_DIMETH"/>
    <property type="match status" value="1"/>
</dbReference>
<protein>
    <recommendedName>
        <fullName evidence="11">rRNA adenine N(6)-methyltransferase</fullName>
        <ecNumber evidence="11">2.1.1.-</ecNumber>
    </recommendedName>
</protein>
<dbReference type="PANTHER" id="PTHR11727:SF17">
    <property type="entry name" value="DIMETHYLADENOSINE TRANSFERASE 1, MITOCHONDRIAL"/>
    <property type="match status" value="1"/>
</dbReference>
<comment type="caution">
    <text evidence="13">The sequence shown here is derived from an EMBL/GenBank/DDBJ whole genome shotgun (WGS) entry which is preliminary data.</text>
</comment>
<comment type="catalytic activity">
    <reaction evidence="9">
        <text>adenosine(1779)/adenosine(1780) in 18S rRNA + 4 S-adenosyl-L-methionine = N(6)-dimethyladenosine(1779)/N(6)-dimethyladenosine(1780) in 18S rRNA + 4 S-adenosyl-L-homocysteine + 4 H(+)</text>
        <dbReference type="Rhea" id="RHEA:42780"/>
        <dbReference type="Rhea" id="RHEA-COMP:10234"/>
        <dbReference type="Rhea" id="RHEA-COMP:10236"/>
        <dbReference type="ChEBI" id="CHEBI:15378"/>
        <dbReference type="ChEBI" id="CHEBI:57856"/>
        <dbReference type="ChEBI" id="CHEBI:59789"/>
        <dbReference type="ChEBI" id="CHEBI:74411"/>
        <dbReference type="ChEBI" id="CHEBI:74493"/>
        <dbReference type="EC" id="2.1.1.183"/>
    </reaction>
</comment>
<dbReference type="InterPro" id="IPR020598">
    <property type="entry name" value="rRNA_Ade_methylase_Trfase_N"/>
</dbReference>
<keyword evidence="3 11" id="KW-0698">rRNA processing</keyword>
<keyword evidence="14" id="KW-1185">Reference proteome</keyword>
<comment type="function">
    <text evidence="8">Mitochondrial transcription factor that confers selective promoter recognition on the core subunit of the yeast mitochondrial RNA polymerase. Interacts with DNA in a non-specific manner.</text>
</comment>
<dbReference type="InterPro" id="IPR001737">
    <property type="entry name" value="KsgA/Erm"/>
</dbReference>
<keyword evidence="6 10" id="KW-0949">S-adenosyl-L-methionine</keyword>
<feature type="binding site" evidence="10">
    <location>
        <position position="29"/>
    </location>
    <ligand>
        <name>S-adenosyl-L-methionine</name>
        <dbReference type="ChEBI" id="CHEBI:59789"/>
    </ligand>
</feature>
<dbReference type="Gene3D" id="3.40.50.150">
    <property type="entry name" value="Vaccinia Virus protein VP39"/>
    <property type="match status" value="1"/>
</dbReference>
<feature type="binding site" evidence="10">
    <location>
        <position position="79"/>
    </location>
    <ligand>
        <name>S-adenosyl-L-methionine</name>
        <dbReference type="ChEBI" id="CHEBI:59789"/>
    </ligand>
</feature>
<accession>A0A9W8ARJ7</accession>
<dbReference type="OrthoDB" id="16079at2759"/>
<evidence type="ECO:0000256" key="4">
    <source>
        <dbReference type="ARBA" id="ARBA00022603"/>
    </source>
</evidence>
<dbReference type="EC" id="2.1.1.-" evidence="11"/>
<dbReference type="SUPFAM" id="SSF53335">
    <property type="entry name" value="S-adenosyl-L-methionine-dependent methyltransferases"/>
    <property type="match status" value="1"/>
</dbReference>
<comment type="similarity">
    <text evidence="10 11">Belongs to the class I-like SAM-binding methyltransferase superfamily. rRNA adenine N(6)-methyltransferase family.</text>
</comment>
<sequence>MSKPLPRLPSVRDLIKLYGLSAKSQLSQNFILDKNITDKIARCADINPAQAAVIEVGPGPGLLTRSLLDLGVQRMVVVEKDARFLPTLHQLADAAGGRLKVIHGDMLRVKHDQLLELLGQTPARSVDQDVRFHLVGNLPFSVATPLLAQWLNHLSQKSGIFANPDTSMTLMFQDEVAQRIVAPVATSPRGRLSIAAQSLCHTHIAYPLSASVFVPQPKVNAAVVGLTPLREPLLKVPFSQLEHVTRFLFSSRRKTLRRTIKNLDPQYLPLIDQCGIDANLRAQDLTTEEFNTFAEVLMQAKVPLPP</sequence>
<dbReference type="AlphaFoldDB" id="A0A9W8ARJ7"/>
<evidence type="ECO:0000256" key="2">
    <source>
        <dbReference type="ARBA" id="ARBA00004173"/>
    </source>
</evidence>
<dbReference type="GO" id="GO:0034246">
    <property type="term" value="F:mitochondrial transcription factor activity"/>
    <property type="evidence" value="ECO:0007669"/>
    <property type="project" value="TreeGrafter"/>
</dbReference>
<evidence type="ECO:0000256" key="8">
    <source>
        <dbReference type="ARBA" id="ARBA00024915"/>
    </source>
</evidence>
<evidence type="ECO:0000256" key="7">
    <source>
        <dbReference type="ARBA" id="ARBA00022884"/>
    </source>
</evidence>
<dbReference type="SMART" id="SM00650">
    <property type="entry name" value="rADc"/>
    <property type="match status" value="1"/>
</dbReference>
<comment type="subcellular location">
    <subcellularLocation>
        <location evidence="2">Mitochondrion</location>
    </subcellularLocation>
</comment>
<keyword evidence="5 10" id="KW-0808">Transferase</keyword>
<evidence type="ECO:0000313" key="14">
    <source>
        <dbReference type="Proteomes" id="UP001150925"/>
    </source>
</evidence>
<name>A0A9W8ARJ7_9FUNG</name>